<name>A0A3P9A4J3_ESOLU</name>
<reference evidence="2" key="3">
    <citation type="submission" date="2025-08" db="UniProtKB">
        <authorList>
            <consortium name="Ensembl"/>
        </authorList>
    </citation>
    <scope>IDENTIFICATION</scope>
</reference>
<dbReference type="GO" id="GO:0045651">
    <property type="term" value="P:positive regulation of macrophage differentiation"/>
    <property type="evidence" value="ECO:0007669"/>
    <property type="project" value="TreeGrafter"/>
</dbReference>
<dbReference type="GO" id="GO:1905517">
    <property type="term" value="P:macrophage migration"/>
    <property type="evidence" value="ECO:0007669"/>
    <property type="project" value="Ensembl"/>
</dbReference>
<feature type="chain" id="PRO_5018227578" description="Interleukin 34" evidence="1">
    <location>
        <begin position="24"/>
        <end position="204"/>
    </location>
</feature>
<sequence>MVQSTAWLLGALLGLIWVLPVSMTPTTAQCTSLRTLESKLICRRRYMKHNFPINYTIRVHYEEVLRLSNVTRLRVRVEEEKDLQDVWLLINQEVLKRLLRVLPERHPSYKYTADLEDLFRKVQQLFPPPSDERETPELIEEIYNRVKDPNSKGWRFVTPKSLLDNCYRTMHCLFKDCFPSQDGEQDYCSFSYWRKGRKRQLQDT</sequence>
<dbReference type="OrthoDB" id="9902423at2759"/>
<dbReference type="RefSeq" id="XP_012994443.1">
    <property type="nucleotide sequence ID" value="XM_013138989.3"/>
</dbReference>
<keyword evidence="1" id="KW-0732">Signal</keyword>
<dbReference type="Proteomes" id="UP000265140">
    <property type="component" value="Chromosome 19"/>
</dbReference>
<dbReference type="KEGG" id="els:105010017"/>
<dbReference type="Bgee" id="ENSELUG00000015316">
    <property type="expression patterns" value="Expressed in spleen and 13 other cell types or tissues"/>
</dbReference>
<dbReference type="Pfam" id="PF15036">
    <property type="entry name" value="IL34"/>
    <property type="match status" value="1"/>
</dbReference>
<dbReference type="GO" id="GO:0014005">
    <property type="term" value="P:microglia development"/>
    <property type="evidence" value="ECO:0007669"/>
    <property type="project" value="Ensembl"/>
</dbReference>
<dbReference type="InterPro" id="IPR020415">
    <property type="entry name" value="IL-34"/>
</dbReference>
<evidence type="ECO:0000313" key="3">
    <source>
        <dbReference type="Proteomes" id="UP000265140"/>
    </source>
</evidence>
<proteinExistence type="predicted"/>
<evidence type="ECO:0000256" key="1">
    <source>
        <dbReference type="SAM" id="SignalP"/>
    </source>
</evidence>
<evidence type="ECO:0000313" key="2">
    <source>
        <dbReference type="Ensembl" id="ENSELUP00000036095.1"/>
    </source>
</evidence>
<dbReference type="Ensembl" id="ENSELUT00000039298.3">
    <property type="protein sequence ID" value="ENSELUP00000036095.1"/>
    <property type="gene ID" value="ENSELUG00000015316.3"/>
</dbReference>
<dbReference type="PANTHER" id="PTHR28606:SF1">
    <property type="entry name" value="INTERLEUKIN-34"/>
    <property type="match status" value="1"/>
</dbReference>
<reference evidence="3" key="1">
    <citation type="journal article" date="2014" name="PLoS ONE">
        <title>The genome and linkage map of the northern pike (Esox lucius): conserved synteny revealed between the salmonid sister group and the Neoteleostei.</title>
        <authorList>
            <person name="Rondeau E.B."/>
            <person name="Minkley D.R."/>
            <person name="Leong J.S."/>
            <person name="Messmer A.M."/>
            <person name="Jantzen J.R."/>
            <person name="von Schalburg K.R."/>
            <person name="Lemon C."/>
            <person name="Bird N.H."/>
            <person name="Koop B.F."/>
        </authorList>
    </citation>
    <scope>NUCLEOTIDE SEQUENCE</scope>
</reference>
<dbReference type="InterPro" id="IPR038328">
    <property type="entry name" value="IL-34_sf"/>
</dbReference>
<dbReference type="PANTHER" id="PTHR28606">
    <property type="entry name" value="INTERLEUKIN-34"/>
    <property type="match status" value="1"/>
</dbReference>
<accession>A0A3P9A4J3</accession>
<gene>
    <name evidence="2" type="primary">IL34</name>
</gene>
<keyword evidence="3" id="KW-1185">Reference proteome</keyword>
<evidence type="ECO:0008006" key="4">
    <source>
        <dbReference type="Google" id="ProtNLM"/>
    </source>
</evidence>
<organism evidence="2 3">
    <name type="scientific">Esox lucius</name>
    <name type="common">Northern pike</name>
    <dbReference type="NCBI Taxonomy" id="8010"/>
    <lineage>
        <taxon>Eukaryota</taxon>
        <taxon>Metazoa</taxon>
        <taxon>Chordata</taxon>
        <taxon>Craniata</taxon>
        <taxon>Vertebrata</taxon>
        <taxon>Euteleostomi</taxon>
        <taxon>Actinopterygii</taxon>
        <taxon>Neopterygii</taxon>
        <taxon>Teleostei</taxon>
        <taxon>Protacanthopterygii</taxon>
        <taxon>Esociformes</taxon>
        <taxon>Esocidae</taxon>
        <taxon>Esox</taxon>
    </lineage>
</organism>
<dbReference type="CTD" id="146433"/>
<dbReference type="GO" id="GO:0005157">
    <property type="term" value="F:macrophage colony-stimulating factor receptor binding"/>
    <property type="evidence" value="ECO:0007669"/>
    <property type="project" value="InterPro"/>
</dbReference>
<feature type="signal peptide" evidence="1">
    <location>
        <begin position="1"/>
        <end position="23"/>
    </location>
</feature>
<dbReference type="AlphaFoldDB" id="A0A3P9A4J3"/>
<dbReference type="GeneID" id="105010017"/>
<dbReference type="GO" id="GO:0045657">
    <property type="term" value="P:positive regulation of monocyte differentiation"/>
    <property type="evidence" value="ECO:0007669"/>
    <property type="project" value="TreeGrafter"/>
</dbReference>
<dbReference type="GeneTree" id="ENSGT00940000168336"/>
<reference evidence="2" key="2">
    <citation type="submission" date="2020-02" db="EMBL/GenBank/DDBJ databases">
        <title>Esox lucius (northern pike) genome, fEsoLuc1, primary haplotype.</title>
        <authorList>
            <person name="Myers G."/>
            <person name="Karagic N."/>
            <person name="Meyer A."/>
            <person name="Pippel M."/>
            <person name="Reichard M."/>
            <person name="Winkler S."/>
            <person name="Tracey A."/>
            <person name="Sims Y."/>
            <person name="Howe K."/>
            <person name="Rhie A."/>
            <person name="Formenti G."/>
            <person name="Durbin R."/>
            <person name="Fedrigo O."/>
            <person name="Jarvis E.D."/>
        </authorList>
    </citation>
    <scope>NUCLEOTIDE SEQUENCE [LARGE SCALE GENOMIC DNA]</scope>
</reference>
<reference evidence="2" key="4">
    <citation type="submission" date="2025-09" db="UniProtKB">
        <authorList>
            <consortium name="Ensembl"/>
        </authorList>
    </citation>
    <scope>IDENTIFICATION</scope>
</reference>
<protein>
    <recommendedName>
        <fullName evidence="4">Interleukin 34</fullName>
    </recommendedName>
</protein>
<dbReference type="FunCoup" id="A0A3P9A4J3">
    <property type="interactions" value="642"/>
</dbReference>
<dbReference type="GO" id="GO:0005615">
    <property type="term" value="C:extracellular space"/>
    <property type="evidence" value="ECO:0007669"/>
    <property type="project" value="InterPro"/>
</dbReference>
<dbReference type="GO" id="GO:0008284">
    <property type="term" value="P:positive regulation of cell population proliferation"/>
    <property type="evidence" value="ECO:0007669"/>
    <property type="project" value="InterPro"/>
</dbReference>
<dbReference type="InParanoid" id="A0A3P9A4J3"/>
<dbReference type="STRING" id="8010.ENSELUP00000036095"/>
<dbReference type="Gene3D" id="1.20.1250.80">
    <property type="entry name" value="Interleukin-34"/>
    <property type="match status" value="1"/>
</dbReference>
<dbReference type="OMA" id="WQDCELP"/>